<evidence type="ECO:0000256" key="1">
    <source>
        <dbReference type="SAM" id="MobiDB-lite"/>
    </source>
</evidence>
<comment type="caution">
    <text evidence="2">The sequence shown here is derived from an EMBL/GenBank/DDBJ whole genome shotgun (WGS) entry which is preliminary data.</text>
</comment>
<evidence type="ECO:0000313" key="3">
    <source>
        <dbReference type="Proteomes" id="UP000741863"/>
    </source>
</evidence>
<reference evidence="2 3" key="1">
    <citation type="submission" date="2021-01" db="EMBL/GenBank/DDBJ databases">
        <title>Genomic Encyclopedia of Type Strains, Phase IV (KMG-IV): sequencing the most valuable type-strain genomes for metagenomic binning, comparative biology and taxonomic classification.</title>
        <authorList>
            <person name="Goeker M."/>
        </authorList>
    </citation>
    <scope>NUCLEOTIDE SEQUENCE [LARGE SCALE GENOMIC DNA]</scope>
    <source>
        <strain evidence="2 3">DSM 25540</strain>
    </source>
</reference>
<proteinExistence type="predicted"/>
<gene>
    <name evidence="2" type="ORF">JOD17_001443</name>
</gene>
<dbReference type="Proteomes" id="UP000741863">
    <property type="component" value="Unassembled WGS sequence"/>
</dbReference>
<organism evidence="2 3">
    <name type="scientific">Geomicrobium sediminis</name>
    <dbReference type="NCBI Taxonomy" id="1347788"/>
    <lineage>
        <taxon>Bacteria</taxon>
        <taxon>Bacillati</taxon>
        <taxon>Bacillota</taxon>
        <taxon>Bacilli</taxon>
        <taxon>Bacillales</taxon>
        <taxon>Geomicrobium</taxon>
    </lineage>
</organism>
<protein>
    <submittedName>
        <fullName evidence="2">Phage/plasmid-associated DNA primase</fullName>
    </submittedName>
</protein>
<keyword evidence="3" id="KW-1185">Reference proteome</keyword>
<name>A0ABS2PB94_9BACL</name>
<feature type="region of interest" description="Disordered" evidence="1">
    <location>
        <begin position="21"/>
        <end position="82"/>
    </location>
</feature>
<feature type="compositionally biased region" description="Acidic residues" evidence="1">
    <location>
        <begin position="35"/>
        <end position="81"/>
    </location>
</feature>
<evidence type="ECO:0000313" key="2">
    <source>
        <dbReference type="EMBL" id="MBM7632350.1"/>
    </source>
</evidence>
<sequence>MKKHPIVYTPLIGFLFLPACEGGKENSQESGTDNNLEEDQELPEDDEENNVDDEPLDVEGEDLTESDLDTEEASSDEEDAVSETVYLYYTENTEASDAQRYKEHTTIYAASKDELYWAAIHTWASDPDHKVGKFLSTGKNLMVRCL</sequence>
<dbReference type="EMBL" id="JAFBEC010000003">
    <property type="protein sequence ID" value="MBM7632350.1"/>
    <property type="molecule type" value="Genomic_DNA"/>
</dbReference>
<dbReference type="RefSeq" id="WP_204696522.1">
    <property type="nucleotide sequence ID" value="NZ_JAFBEC010000003.1"/>
</dbReference>
<accession>A0ABS2PB94</accession>